<feature type="domain" description="RNase H type-1" evidence="1">
    <location>
        <begin position="499"/>
        <end position="630"/>
    </location>
</feature>
<dbReference type="Pfam" id="PF13456">
    <property type="entry name" value="RVT_3"/>
    <property type="match status" value="1"/>
</dbReference>
<dbReference type="Pfam" id="PF05994">
    <property type="entry name" value="FragX_IP"/>
    <property type="match status" value="1"/>
</dbReference>
<dbReference type="EMBL" id="VEPZ02001641">
    <property type="protein sequence ID" value="KAE8664706.1"/>
    <property type="molecule type" value="Genomic_DNA"/>
</dbReference>
<keyword evidence="3" id="KW-1185">Reference proteome</keyword>
<accession>A0A6A2XRU3</accession>
<dbReference type="InterPro" id="IPR044730">
    <property type="entry name" value="RNase_H-like_dom_plant"/>
</dbReference>
<dbReference type="GO" id="GO:0031267">
    <property type="term" value="F:small GTPase binding"/>
    <property type="evidence" value="ECO:0007669"/>
    <property type="project" value="InterPro"/>
</dbReference>
<dbReference type="InterPro" id="IPR012337">
    <property type="entry name" value="RNaseH-like_sf"/>
</dbReference>
<dbReference type="SUPFAM" id="SSF53098">
    <property type="entry name" value="Ribonuclease H-like"/>
    <property type="match status" value="1"/>
</dbReference>
<evidence type="ECO:0000313" key="2">
    <source>
        <dbReference type="EMBL" id="KAE8664706.1"/>
    </source>
</evidence>
<organism evidence="2 3">
    <name type="scientific">Hibiscus syriacus</name>
    <name type="common">Rose of Sharon</name>
    <dbReference type="NCBI Taxonomy" id="106335"/>
    <lineage>
        <taxon>Eukaryota</taxon>
        <taxon>Viridiplantae</taxon>
        <taxon>Streptophyta</taxon>
        <taxon>Embryophyta</taxon>
        <taxon>Tracheophyta</taxon>
        <taxon>Spermatophyta</taxon>
        <taxon>Magnoliopsida</taxon>
        <taxon>eudicotyledons</taxon>
        <taxon>Gunneridae</taxon>
        <taxon>Pentapetalae</taxon>
        <taxon>rosids</taxon>
        <taxon>malvids</taxon>
        <taxon>Malvales</taxon>
        <taxon>Malvaceae</taxon>
        <taxon>Malvoideae</taxon>
        <taxon>Hibiscus</taxon>
    </lineage>
</organism>
<dbReference type="GO" id="GO:0004523">
    <property type="term" value="F:RNA-DNA hybrid ribonuclease activity"/>
    <property type="evidence" value="ECO:0007669"/>
    <property type="project" value="InterPro"/>
</dbReference>
<dbReference type="CDD" id="cd06222">
    <property type="entry name" value="RNase_H_like"/>
    <property type="match status" value="1"/>
</dbReference>
<dbReference type="Gene3D" id="3.30.420.10">
    <property type="entry name" value="Ribonuclease H-like superfamily/Ribonuclease H"/>
    <property type="match status" value="1"/>
</dbReference>
<reference evidence="2" key="1">
    <citation type="submission" date="2019-09" db="EMBL/GenBank/DDBJ databases">
        <title>Draft genome information of white flower Hibiscus syriacus.</title>
        <authorList>
            <person name="Kim Y.-M."/>
        </authorList>
    </citation>
    <scope>NUCLEOTIDE SEQUENCE [LARGE SCALE GENOMIC DNA]</scope>
    <source>
        <strain evidence="2">YM2019G1</strain>
    </source>
</reference>
<dbReference type="InterPro" id="IPR009828">
    <property type="entry name" value="CYRIA/CYRIB_Rac1-bd"/>
</dbReference>
<dbReference type="Proteomes" id="UP000436088">
    <property type="component" value="Unassembled WGS sequence"/>
</dbReference>
<dbReference type="PROSITE" id="PS50879">
    <property type="entry name" value="RNASE_H_1"/>
    <property type="match status" value="1"/>
</dbReference>
<name>A0A6A2XRU3_HIBSY</name>
<dbReference type="GO" id="GO:0003676">
    <property type="term" value="F:nucleic acid binding"/>
    <property type="evidence" value="ECO:0007669"/>
    <property type="project" value="InterPro"/>
</dbReference>
<dbReference type="AlphaFoldDB" id="A0A6A2XRU3"/>
<dbReference type="PANTHER" id="PTHR12195">
    <property type="entry name" value="CYTOPLASMIC FMR1-INTERACTING PROTEIN-RELATED"/>
    <property type="match status" value="1"/>
</dbReference>
<dbReference type="InterPro" id="IPR036397">
    <property type="entry name" value="RNaseH_sf"/>
</dbReference>
<gene>
    <name evidence="2" type="ORF">F3Y22_tig00112738pilonHSYRG00097</name>
</gene>
<dbReference type="GO" id="GO:0005737">
    <property type="term" value="C:cytoplasm"/>
    <property type="evidence" value="ECO:0007669"/>
    <property type="project" value="UniProtKB-ARBA"/>
</dbReference>
<proteinExistence type="predicted"/>
<evidence type="ECO:0000313" key="3">
    <source>
        <dbReference type="Proteomes" id="UP000436088"/>
    </source>
</evidence>
<evidence type="ECO:0000259" key="1">
    <source>
        <dbReference type="PROSITE" id="PS50879"/>
    </source>
</evidence>
<comment type="caution">
    <text evidence="2">The sequence shown here is derived from an EMBL/GenBank/DDBJ whole genome shotgun (WGS) entry which is preliminary data.</text>
</comment>
<dbReference type="GO" id="GO:0030833">
    <property type="term" value="P:regulation of actin filament polymerization"/>
    <property type="evidence" value="ECO:0007669"/>
    <property type="project" value="InterPro"/>
</dbReference>
<dbReference type="Pfam" id="PF07159">
    <property type="entry name" value="CYRIA-B_Rac1-bd"/>
    <property type="match status" value="1"/>
</dbReference>
<dbReference type="InterPro" id="IPR008081">
    <property type="entry name" value="Cytoplasmic_FMR1-int"/>
</dbReference>
<protein>
    <submittedName>
        <fullName evidence="2">Protein PIR</fullName>
    </submittedName>
</protein>
<sequence>MAAVPVEEAIAALSTFSLEDEQPEIQGPAVLVSTERGSTISPIEYSDVSAYRLSLSEDTKALNQLNTLIQEGKEMASVLYTYRSCVKALPQLPDSMKHNQADLYLETYQVLDLEMSRLREIQRWQASAATKLAADMQRFSRPERRINGPTITHLWSMLKLLDVLVQLDHLKNAKASIPNDFSWYKRTFTQVSVQWPDTDSMREELDDLQVLIVFAVESLELDFALLFPERHMLLRVLPVLVVMATTSEKDSESLYKRVKINRLINIFKNDPVIPAFPDLHLSPASILKELSMYFQKFSSQTRLLTLPSPHELPPRESQEYPSTFRHYLIVNHIGTIRAEHDDFAIRFASAMNQLFLLKSTDGADVEWCKEVKGNMYDMVVEGFQLLSRWTARVWEQCAWKFSRPCKDVGSSESLELSPSYSDYEKLHLRLILGTHGPGSPALVELKAIRASLRLYTTADSGDKGCLILESDCRNALELIKDPSACPLSFEAIVKEIESVVKSNELNVDAATTRDWKKSGIGGVLKDSSGLTLSSFKETAGPGPPTFMELKAIQKGLMFYANLRERKGRLIIENDSKVAVNWIKKEDLVPDVYAFLIKDIVHRLNVLEGVVRWVNRSANLETDALAKEGIG</sequence>
<dbReference type="InterPro" id="IPR002156">
    <property type="entry name" value="RNaseH_domain"/>
</dbReference>